<sequence length="291" mass="31976">MWFEVKADSVSRDLMTLGPGNEDAEDILSSSLEALYDYSPITLSTANSIFAFKLPNDGPTITLKTPDTAAANWSLHASSVWVASHFLAENISRLDIPAHVTRCPAGKRVKLLELGASAGLPSIAIAKIHKELSVVVSDYPDDLLIQTLADNVASNGVASNCRALPYGWGTDPSHLFSPDGDKFDLVVAADTLWNPEFHGIFIESLKSTLKRSTESRVHIFAGLHTGRYTIQAFLNLAVASGFDVQNLVELEINGNQSRVWSVEREGDDESHRRKWLVSMTLGWNEVQRRKS</sequence>
<dbReference type="Pfam" id="PF10294">
    <property type="entry name" value="Methyltransf_16"/>
    <property type="match status" value="1"/>
</dbReference>
<keyword evidence="2" id="KW-1185">Reference proteome</keyword>
<gene>
    <name evidence="1" type="ORF">MIND_00359100</name>
</gene>
<accession>A0A8H6T2X3</accession>
<dbReference type="Proteomes" id="UP000636479">
    <property type="component" value="Unassembled WGS sequence"/>
</dbReference>
<dbReference type="Gene3D" id="3.40.50.150">
    <property type="entry name" value="Vaccinia Virus protein VP39"/>
    <property type="match status" value="1"/>
</dbReference>
<dbReference type="GO" id="GO:0008757">
    <property type="term" value="F:S-adenosylmethionine-dependent methyltransferase activity"/>
    <property type="evidence" value="ECO:0007669"/>
    <property type="project" value="UniProtKB-ARBA"/>
</dbReference>
<name>A0A8H6T2X3_9AGAR</name>
<evidence type="ECO:0008006" key="3">
    <source>
        <dbReference type="Google" id="ProtNLM"/>
    </source>
</evidence>
<comment type="caution">
    <text evidence="1">The sequence shown here is derived from an EMBL/GenBank/DDBJ whole genome shotgun (WGS) entry which is preliminary data.</text>
</comment>
<dbReference type="EMBL" id="JACAZF010000003">
    <property type="protein sequence ID" value="KAF7309870.1"/>
    <property type="molecule type" value="Genomic_DNA"/>
</dbReference>
<reference evidence="1" key="1">
    <citation type="submission" date="2020-05" db="EMBL/GenBank/DDBJ databases">
        <title>Mycena genomes resolve the evolution of fungal bioluminescence.</title>
        <authorList>
            <person name="Tsai I.J."/>
        </authorList>
    </citation>
    <scope>NUCLEOTIDE SEQUENCE</scope>
    <source>
        <strain evidence="1">171206Taipei</strain>
    </source>
</reference>
<dbReference type="PANTHER" id="PTHR14614">
    <property type="entry name" value="HEPATOCELLULAR CARCINOMA-ASSOCIATED ANTIGEN"/>
    <property type="match status" value="1"/>
</dbReference>
<dbReference type="InterPro" id="IPR029063">
    <property type="entry name" value="SAM-dependent_MTases_sf"/>
</dbReference>
<dbReference type="AlphaFoldDB" id="A0A8H6T2X3"/>
<dbReference type="InterPro" id="IPR019410">
    <property type="entry name" value="Methyltransf_16"/>
</dbReference>
<dbReference type="RefSeq" id="XP_037223320.1">
    <property type="nucleotide sequence ID" value="XM_037360435.1"/>
</dbReference>
<organism evidence="1 2">
    <name type="scientific">Mycena indigotica</name>
    <dbReference type="NCBI Taxonomy" id="2126181"/>
    <lineage>
        <taxon>Eukaryota</taxon>
        <taxon>Fungi</taxon>
        <taxon>Dikarya</taxon>
        <taxon>Basidiomycota</taxon>
        <taxon>Agaricomycotina</taxon>
        <taxon>Agaricomycetes</taxon>
        <taxon>Agaricomycetidae</taxon>
        <taxon>Agaricales</taxon>
        <taxon>Marasmiineae</taxon>
        <taxon>Mycenaceae</taxon>
        <taxon>Mycena</taxon>
    </lineage>
</organism>
<proteinExistence type="predicted"/>
<dbReference type="GeneID" id="59342951"/>
<dbReference type="OrthoDB" id="407325at2759"/>
<evidence type="ECO:0000313" key="1">
    <source>
        <dbReference type="EMBL" id="KAF7309870.1"/>
    </source>
</evidence>
<dbReference type="GO" id="GO:0005737">
    <property type="term" value="C:cytoplasm"/>
    <property type="evidence" value="ECO:0007669"/>
    <property type="project" value="TreeGrafter"/>
</dbReference>
<protein>
    <recommendedName>
        <fullName evidence="3">Nicotinamide N-methyltransferase</fullName>
    </recommendedName>
</protein>
<evidence type="ECO:0000313" key="2">
    <source>
        <dbReference type="Proteomes" id="UP000636479"/>
    </source>
</evidence>
<dbReference type="SUPFAM" id="SSF53335">
    <property type="entry name" value="S-adenosyl-L-methionine-dependent methyltransferases"/>
    <property type="match status" value="1"/>
</dbReference>
<dbReference type="PANTHER" id="PTHR14614:SF130">
    <property type="entry name" value="PROTEIN-LYSINE N-METHYLTRANSFERASE EEF2KMT"/>
    <property type="match status" value="1"/>
</dbReference>